<evidence type="ECO:0000313" key="3">
    <source>
        <dbReference type="Proteomes" id="UP000535501"/>
    </source>
</evidence>
<dbReference type="Proteomes" id="UP000535501">
    <property type="component" value="Unassembled WGS sequence"/>
</dbReference>
<dbReference type="Gene3D" id="2.60.120.10">
    <property type="entry name" value="Jelly Rolls"/>
    <property type="match status" value="1"/>
</dbReference>
<dbReference type="AlphaFoldDB" id="A0A7W9YUD4"/>
<dbReference type="CDD" id="cd02219">
    <property type="entry name" value="cupin_YjlB-like"/>
    <property type="match status" value="1"/>
</dbReference>
<reference evidence="2 3" key="1">
    <citation type="submission" date="2020-08" db="EMBL/GenBank/DDBJ databases">
        <title>Genomic Encyclopedia of Type Strains, Phase IV (KMG-IV): sequencing the most valuable type-strain genomes for metagenomic binning, comparative biology and taxonomic classification.</title>
        <authorList>
            <person name="Goeker M."/>
        </authorList>
    </citation>
    <scope>NUCLEOTIDE SEQUENCE [LARGE SCALE GENOMIC DNA]</scope>
    <source>
        <strain evidence="2 3">DSM 102134</strain>
    </source>
</reference>
<dbReference type="PANTHER" id="PTHR36448:SF2">
    <property type="entry name" value="CUPIN TYPE-1 DOMAIN-CONTAINING PROTEIN"/>
    <property type="match status" value="1"/>
</dbReference>
<dbReference type="InterPro" id="IPR014710">
    <property type="entry name" value="RmlC-like_jellyroll"/>
</dbReference>
<dbReference type="InterPro" id="IPR013096">
    <property type="entry name" value="Cupin_2"/>
</dbReference>
<sequence length="165" mass="17740">MVIDHFFLSENDWVPNNPHLPVIVCHGIAAAEGDLATTFEKTFARNGWQGIWRNGIFDYHHYHTMAHEVLGIARGQGVVMLGGPASREVKLAAGDCLILPAGTGHCRLSASDDFLVIGGYPPGQDPDLRRDAPGEAGLHIIATLPVPQSDPLGGEAIATLWRSDD</sequence>
<dbReference type="InterPro" id="IPR011051">
    <property type="entry name" value="RmlC_Cupin_sf"/>
</dbReference>
<evidence type="ECO:0000259" key="1">
    <source>
        <dbReference type="Pfam" id="PF07883"/>
    </source>
</evidence>
<gene>
    <name evidence="2" type="ORF">HNQ75_000511</name>
</gene>
<dbReference type="PANTHER" id="PTHR36448">
    <property type="entry name" value="BLR7373 PROTEIN"/>
    <property type="match status" value="1"/>
</dbReference>
<dbReference type="PIRSF" id="PIRSF019307">
    <property type="entry name" value="UCP019307"/>
    <property type="match status" value="1"/>
</dbReference>
<feature type="domain" description="Cupin type-2" evidence="1">
    <location>
        <begin position="60"/>
        <end position="107"/>
    </location>
</feature>
<comment type="caution">
    <text evidence="2">The sequence shown here is derived from an EMBL/GenBank/DDBJ whole genome shotgun (WGS) entry which is preliminary data.</text>
</comment>
<dbReference type="EMBL" id="JACHEJ010000001">
    <property type="protein sequence ID" value="MBB6178568.1"/>
    <property type="molecule type" value="Genomic_DNA"/>
</dbReference>
<dbReference type="Pfam" id="PF07883">
    <property type="entry name" value="Cupin_2"/>
    <property type="match status" value="1"/>
</dbReference>
<dbReference type="SUPFAM" id="SSF51182">
    <property type="entry name" value="RmlC-like cupins"/>
    <property type="match status" value="1"/>
</dbReference>
<accession>A0A7W9YUD4</accession>
<dbReference type="InterPro" id="IPR014500">
    <property type="entry name" value="UCP019307_cupin"/>
</dbReference>
<proteinExistence type="predicted"/>
<protein>
    <submittedName>
        <fullName evidence="2">Uncharacterized protein YjlB</fullName>
    </submittedName>
</protein>
<keyword evidence="3" id="KW-1185">Reference proteome</keyword>
<name>A0A7W9YUD4_9HYPH</name>
<organism evidence="2 3">
    <name type="scientific">Pseudorhizobium flavum</name>
    <dbReference type="NCBI Taxonomy" id="1335061"/>
    <lineage>
        <taxon>Bacteria</taxon>
        <taxon>Pseudomonadati</taxon>
        <taxon>Pseudomonadota</taxon>
        <taxon>Alphaproteobacteria</taxon>
        <taxon>Hyphomicrobiales</taxon>
        <taxon>Rhizobiaceae</taxon>
        <taxon>Rhizobium/Agrobacterium group</taxon>
        <taxon>Pseudorhizobium</taxon>
    </lineage>
</organism>
<dbReference type="RefSeq" id="WP_077546670.1">
    <property type="nucleotide sequence ID" value="NZ_CANLQM010000001.1"/>
</dbReference>
<evidence type="ECO:0000313" key="2">
    <source>
        <dbReference type="EMBL" id="MBB6178568.1"/>
    </source>
</evidence>
<dbReference type="InterPro" id="IPR047121">
    <property type="entry name" value="YjiB-like"/>
</dbReference>